<gene>
    <name evidence="2" type="ORF">SAMN05216480_11055</name>
</gene>
<accession>A0A1I7HMY6</accession>
<sequence>MIKFYTDKKYINEKYRRNVFPLLFDLYFKENQDLLKLYSEVSKLEDAQVLIVPISIDIFFKSKKKKELYKFIDKANSLNKSVWIYSSDDRGITIDKNVLTFRFGGFKSKTSINNTVMLPVFIEDPLDILKIDFYPLKKNEHPLIGFVGHADKSIKKIWKEQLIHLYNCTKILLKKEHFDHQKYFPSAVIRYNLLKELESSSSIHTNFIYRGQYRAGAKSDGEKQRTTLEFYQNIFDCPYTFCIRGAGNFSVRLYETLALGRIPVLIDTDCRLPLENEIDWKKHSLITTQENLIEDFVVFHNSLSNKEFEAIQISNRKLWNTHFRRDAFFMKIYEQQKNNFE</sequence>
<protein>
    <submittedName>
        <fullName evidence="2">Exostosin family protein</fullName>
    </submittedName>
</protein>
<organism evidence="2 3">
    <name type="scientific">Pustulibacterium marinum</name>
    <dbReference type="NCBI Taxonomy" id="1224947"/>
    <lineage>
        <taxon>Bacteria</taxon>
        <taxon>Pseudomonadati</taxon>
        <taxon>Bacteroidota</taxon>
        <taxon>Flavobacteriia</taxon>
        <taxon>Flavobacteriales</taxon>
        <taxon>Flavobacteriaceae</taxon>
        <taxon>Pustulibacterium</taxon>
    </lineage>
</organism>
<dbReference type="InterPro" id="IPR040911">
    <property type="entry name" value="Exostosin_GT47"/>
</dbReference>
<keyword evidence="3" id="KW-1185">Reference proteome</keyword>
<dbReference type="OrthoDB" id="1416011at2"/>
<evidence type="ECO:0000259" key="1">
    <source>
        <dbReference type="Pfam" id="PF03016"/>
    </source>
</evidence>
<dbReference type="Proteomes" id="UP000199138">
    <property type="component" value="Unassembled WGS sequence"/>
</dbReference>
<reference evidence="2 3" key="1">
    <citation type="submission" date="2016-10" db="EMBL/GenBank/DDBJ databases">
        <authorList>
            <person name="de Groot N.N."/>
        </authorList>
    </citation>
    <scope>NUCLEOTIDE SEQUENCE [LARGE SCALE GENOMIC DNA]</scope>
    <source>
        <strain evidence="2 3">CGMCC 1.12333</strain>
    </source>
</reference>
<dbReference type="AlphaFoldDB" id="A0A1I7HMY6"/>
<dbReference type="STRING" id="1224947.SAMN05216480_11055"/>
<dbReference type="Pfam" id="PF03016">
    <property type="entry name" value="Exostosin_GT47"/>
    <property type="match status" value="1"/>
</dbReference>
<evidence type="ECO:0000313" key="3">
    <source>
        <dbReference type="Proteomes" id="UP000199138"/>
    </source>
</evidence>
<dbReference type="EMBL" id="FPBK01000010">
    <property type="protein sequence ID" value="SFU62058.1"/>
    <property type="molecule type" value="Genomic_DNA"/>
</dbReference>
<proteinExistence type="predicted"/>
<name>A0A1I7HMY6_9FLAO</name>
<feature type="domain" description="Exostosin GT47" evidence="1">
    <location>
        <begin position="189"/>
        <end position="292"/>
    </location>
</feature>
<evidence type="ECO:0000313" key="2">
    <source>
        <dbReference type="EMBL" id="SFU62058.1"/>
    </source>
</evidence>